<comment type="caution">
    <text evidence="5">The sequence shown here is derived from an EMBL/GenBank/DDBJ whole genome shotgun (WGS) entry which is preliminary data.</text>
</comment>
<dbReference type="PANTHER" id="PTHR43037">
    <property type="entry name" value="UNNAMED PRODUCT-RELATED"/>
    <property type="match status" value="1"/>
</dbReference>
<protein>
    <submittedName>
        <fullName evidence="5">Esterase/PHB depolymerase</fullName>
    </submittedName>
</protein>
<evidence type="ECO:0000256" key="3">
    <source>
        <dbReference type="SAM" id="MobiDB-lite"/>
    </source>
</evidence>
<evidence type="ECO:0000313" key="5">
    <source>
        <dbReference type="EMBL" id="RAR58613.1"/>
    </source>
</evidence>
<dbReference type="PANTHER" id="PTHR43037:SF5">
    <property type="entry name" value="FERULOYL ESTERASE"/>
    <property type="match status" value="1"/>
</dbReference>
<name>A0A328XRF9_9GAMM</name>
<organism evidence="5 6">
    <name type="scientific">Onishia taeanensis</name>
    <dbReference type="NCBI Taxonomy" id="284577"/>
    <lineage>
        <taxon>Bacteria</taxon>
        <taxon>Pseudomonadati</taxon>
        <taxon>Pseudomonadota</taxon>
        <taxon>Gammaproteobacteria</taxon>
        <taxon>Oceanospirillales</taxon>
        <taxon>Halomonadaceae</taxon>
        <taxon>Onishia</taxon>
    </lineage>
</organism>
<dbReference type="Proteomes" id="UP000249700">
    <property type="component" value="Unassembled WGS sequence"/>
</dbReference>
<feature type="chain" id="PRO_5016283982" evidence="4">
    <location>
        <begin position="35"/>
        <end position="378"/>
    </location>
</feature>
<dbReference type="SUPFAM" id="SSF53474">
    <property type="entry name" value="alpha/beta-Hydrolases"/>
    <property type="match status" value="1"/>
</dbReference>
<gene>
    <name evidence="5" type="ORF">BCL93_11199</name>
</gene>
<dbReference type="InterPro" id="IPR029058">
    <property type="entry name" value="AB_hydrolase_fold"/>
</dbReference>
<keyword evidence="1 4" id="KW-0732">Signal</keyword>
<keyword evidence="2" id="KW-0378">Hydrolase</keyword>
<dbReference type="GO" id="GO:0016787">
    <property type="term" value="F:hydrolase activity"/>
    <property type="evidence" value="ECO:0007669"/>
    <property type="project" value="UniProtKB-KW"/>
</dbReference>
<feature type="region of interest" description="Disordered" evidence="3">
    <location>
        <begin position="224"/>
        <end position="247"/>
    </location>
</feature>
<evidence type="ECO:0000313" key="6">
    <source>
        <dbReference type="Proteomes" id="UP000249700"/>
    </source>
</evidence>
<dbReference type="GO" id="GO:0005576">
    <property type="term" value="C:extracellular region"/>
    <property type="evidence" value="ECO:0007669"/>
    <property type="project" value="InterPro"/>
</dbReference>
<accession>A0A328XRF9</accession>
<sequence>MPIKPTTLDLRMRTARFTAVLALGLAGPALPSDAPPPPLPDLTLDPSATIVMGVSSGGYMATQLAVAYPELFQGLAVFAAGPWGCAQGELNRALGQCMSTLRGLPERDALQARLSDYRTQGLVGQARALSGQRVYLWHGSADTTVEPALGEMLAEQYRDWLTAPESQLKVVRQADAGHGWPVDASVLSDSAEFVDCREGGTPYLLDCGLDGAGEALGWLYAEDGEESVKGESGEEETPLTTPTTPPPERLFTFDQSAFDDDLAEQGYLYVPQACESGRTCSLVVALHGCSMNAAAIGEAFMRDTSLNQWADTLGLVVLYPQATTSLANPLGCWDWWGYEESLWQPQPQHDSRAGKQLAGLVKMVRQLLDLPDGAASDS</sequence>
<dbReference type="Gene3D" id="3.40.50.1820">
    <property type="entry name" value="alpha/beta hydrolase"/>
    <property type="match status" value="2"/>
</dbReference>
<evidence type="ECO:0000256" key="1">
    <source>
        <dbReference type="ARBA" id="ARBA00022729"/>
    </source>
</evidence>
<dbReference type="InterPro" id="IPR050955">
    <property type="entry name" value="Plant_Biomass_Hydrol_Est"/>
</dbReference>
<feature type="signal peptide" evidence="4">
    <location>
        <begin position="1"/>
        <end position="34"/>
    </location>
</feature>
<dbReference type="EMBL" id="QLSX01000011">
    <property type="protein sequence ID" value="RAR58613.1"/>
    <property type="molecule type" value="Genomic_DNA"/>
</dbReference>
<proteinExistence type="predicted"/>
<reference evidence="5 6" key="1">
    <citation type="submission" date="2018-06" db="EMBL/GenBank/DDBJ databases">
        <title>Comparative analysis of microorganisms from saline springs in Andes Mountain Range, Colombia.</title>
        <authorList>
            <person name="Rubin E."/>
        </authorList>
    </citation>
    <scope>NUCLEOTIDE SEQUENCE [LARGE SCALE GENOMIC DNA]</scope>
    <source>
        <strain evidence="5 6">USBA-857</strain>
    </source>
</reference>
<dbReference type="Pfam" id="PF10503">
    <property type="entry name" value="Esterase_PHB"/>
    <property type="match status" value="1"/>
</dbReference>
<dbReference type="AlphaFoldDB" id="A0A328XRF9"/>
<evidence type="ECO:0000256" key="4">
    <source>
        <dbReference type="SAM" id="SignalP"/>
    </source>
</evidence>
<evidence type="ECO:0000256" key="2">
    <source>
        <dbReference type="ARBA" id="ARBA00022801"/>
    </source>
</evidence>
<dbReference type="InterPro" id="IPR010126">
    <property type="entry name" value="Esterase_phb"/>
</dbReference>